<evidence type="ECO:0000256" key="2">
    <source>
        <dbReference type="ARBA" id="ARBA00022475"/>
    </source>
</evidence>
<keyword evidence="5 15" id="KW-0732">Signal</keyword>
<dbReference type="Pfam" id="PF00028">
    <property type="entry name" value="Cadherin"/>
    <property type="match status" value="6"/>
</dbReference>
<accession>A0AAE0YWE0</accession>
<dbReference type="PANTHER" id="PTHR24028">
    <property type="entry name" value="CADHERIN-87A"/>
    <property type="match status" value="1"/>
</dbReference>
<evidence type="ECO:0000256" key="13">
    <source>
        <dbReference type="SAM" id="MobiDB-lite"/>
    </source>
</evidence>
<feature type="domain" description="Cadherin" evidence="16">
    <location>
        <begin position="359"/>
        <end position="461"/>
    </location>
</feature>
<keyword evidence="11" id="KW-0325">Glycoprotein</keyword>
<dbReference type="GO" id="GO:0007156">
    <property type="term" value="P:homophilic cell adhesion via plasma membrane adhesion molecules"/>
    <property type="evidence" value="ECO:0007669"/>
    <property type="project" value="InterPro"/>
</dbReference>
<dbReference type="Pfam" id="PF08266">
    <property type="entry name" value="Cadherin_2"/>
    <property type="match status" value="1"/>
</dbReference>
<feature type="domain" description="Cadherin" evidence="16">
    <location>
        <begin position="59"/>
        <end position="132"/>
    </location>
</feature>
<evidence type="ECO:0000256" key="7">
    <source>
        <dbReference type="ARBA" id="ARBA00022837"/>
    </source>
</evidence>
<dbReference type="PROSITE" id="PS00232">
    <property type="entry name" value="CADHERIN_1"/>
    <property type="match status" value="3"/>
</dbReference>
<feature type="domain" description="Cadherin" evidence="16">
    <location>
        <begin position="564"/>
        <end position="670"/>
    </location>
</feature>
<feature type="domain" description="Cadherin" evidence="16">
    <location>
        <begin position="134"/>
        <end position="243"/>
    </location>
</feature>
<keyword evidence="18" id="KW-1185">Reference proteome</keyword>
<name>A0AAE0YWE0_9GAST</name>
<evidence type="ECO:0000256" key="10">
    <source>
        <dbReference type="ARBA" id="ARBA00023136"/>
    </source>
</evidence>
<sequence length="1202" mass="132191">MLYVTLCAVLLSLLLPVTEAQDKVTLGPLKEEEASNYYVGNIASETGISRELSNSDFRKLRFEIMDDIQLFHIDANSGTLFTKRVIDREEVCGDRPECIKEFDVTVRSDNKFYRMVEVRVNITDINDNRPKFPGEGEIIVDIPENNEPGFTKPLPTASDPDIGQNSVQEYFLLQPQGPFSLQVERRLDNRFQVSLKVNSALNREDRELYTLRVAARDGGPQPFTGTLTVHVNVTDKNDNDPEFTHPRYTITVEETYGKGKMVSKLTATDKDTGKNADIRYSMIFTKRDERGRDLFAIDQFTGEITIISPLQYDAGKTFHAVVEAQDRGDPPRMAEAEMTITVVNVGNNAPVMDVKLQTTKFSEIVSIPEDASNKTYVGKLRAIDNDPGLAGQVQCRSLHPNFTVEYFGDYYGIFMNGSLDREDQDSIDVTLMCTDAGTPPMSSTLIFKVLVLDVNDNAPKFNQSVYTVDVVEENIVGKQIFKISAHDPDDYKHNEFTYSLFPKENRVFSIDEHTGIIKARTTFDHEVEKRLNVIVLATDTNKPSLVGTATVVVNIVDINDNYPELITKELRIPEGGGRMKVVGRLRAMDKDSGRNARLVFSLSAGGDPMSSQMFRVDTDGTVVALQELDRETTEKYNLKIEVRDSGEPPKIHSATVTVIVEDINDNEPVFLFPNQRDQSITIPWSTPANKELIRLNATDDDAGENRTITYLIYSGNNAKLFSLDANSGSLYLRRGVYPDDPQLYKLMIAARDGGVQSQESVTFLDIVVDVKNASVAWLESEFEFPTVEDEIRKAKQERYILIAGVVAGVTLLFAIIIIVVMILIRNGGASARRRRQQHAPVALGDKPPQWHVVKMSVQEEGGKNGGESGKVVAWRGSDVDIDLKGGGGGGDGMTGGGDRSSYCQPDVTKTGNDATFKKTVASSHWHDGKDDPLQGQSSSNIGIGLDPYRKQDFYTFCKVRNGPHDDVNSVTSGETATSDSGRGGSEDDIPLPPIAECSPELNSNHSSPKHVVEYRPITTSPPNSLGRQPYAGKSEFRTMPTLSSFRGGSDAIKLYPVSSSTTRHHPSDTATSNTLGHSPYNSLPSSYGDKIHPSGKPGPEYKSLGHYPSSPAGKSIGSQGRHVTFSPSQPTGRGSAQQSPPSLFSDLNERSPYSPLGLSETAGFYTGGTSRPRSIDDEDGNTTTSGSYTIDSDNLNDSIISA</sequence>
<evidence type="ECO:0000256" key="11">
    <source>
        <dbReference type="ARBA" id="ARBA00023180"/>
    </source>
</evidence>
<dbReference type="SUPFAM" id="SSF49313">
    <property type="entry name" value="Cadherin-like"/>
    <property type="match status" value="7"/>
</dbReference>
<protein>
    <recommendedName>
        <fullName evidence="16">Cadherin domain-containing protein</fullName>
    </recommendedName>
</protein>
<feature type="compositionally biased region" description="Polar residues" evidence="13">
    <location>
        <begin position="968"/>
        <end position="980"/>
    </location>
</feature>
<feature type="chain" id="PRO_5042218467" description="Cadherin domain-containing protein" evidence="15">
    <location>
        <begin position="21"/>
        <end position="1202"/>
    </location>
</feature>
<evidence type="ECO:0000313" key="18">
    <source>
        <dbReference type="Proteomes" id="UP001283361"/>
    </source>
</evidence>
<feature type="region of interest" description="Disordered" evidence="13">
    <location>
        <begin position="964"/>
        <end position="990"/>
    </location>
</feature>
<feature type="compositionally biased region" description="Polar residues" evidence="13">
    <location>
        <begin position="1181"/>
        <end position="1202"/>
    </location>
</feature>
<feature type="domain" description="Cadherin" evidence="16">
    <location>
        <begin position="244"/>
        <end position="352"/>
    </location>
</feature>
<gene>
    <name evidence="17" type="ORF">RRG08_004136</name>
</gene>
<dbReference type="FunFam" id="2.60.40.60:FF:000123">
    <property type="entry name" value="Protocadherin beta 4"/>
    <property type="match status" value="1"/>
</dbReference>
<proteinExistence type="predicted"/>
<dbReference type="GO" id="GO:0005509">
    <property type="term" value="F:calcium ion binding"/>
    <property type="evidence" value="ECO:0007669"/>
    <property type="project" value="UniProtKB-UniRule"/>
</dbReference>
<feature type="compositionally biased region" description="Polar residues" evidence="13">
    <location>
        <begin position="1017"/>
        <end position="1026"/>
    </location>
</feature>
<evidence type="ECO:0000256" key="12">
    <source>
        <dbReference type="PROSITE-ProRule" id="PRU00043"/>
    </source>
</evidence>
<dbReference type="InterPro" id="IPR050174">
    <property type="entry name" value="Protocadherin/Cadherin-CA"/>
</dbReference>
<feature type="compositionally biased region" description="Polar residues" evidence="13">
    <location>
        <begin position="1068"/>
        <end position="1085"/>
    </location>
</feature>
<keyword evidence="10 14" id="KW-0472">Membrane</keyword>
<evidence type="ECO:0000256" key="6">
    <source>
        <dbReference type="ARBA" id="ARBA00022737"/>
    </source>
</evidence>
<feature type="domain" description="Cadherin" evidence="16">
    <location>
        <begin position="462"/>
        <end position="565"/>
    </location>
</feature>
<feature type="transmembrane region" description="Helical" evidence="14">
    <location>
        <begin position="799"/>
        <end position="824"/>
    </location>
</feature>
<dbReference type="GO" id="GO:0005886">
    <property type="term" value="C:plasma membrane"/>
    <property type="evidence" value="ECO:0007669"/>
    <property type="project" value="UniProtKB-SubCell"/>
</dbReference>
<comment type="subcellular location">
    <subcellularLocation>
        <location evidence="1">Cell membrane</location>
        <topology evidence="1">Single-pass type I membrane protein</topology>
    </subcellularLocation>
</comment>
<dbReference type="PRINTS" id="PR00205">
    <property type="entry name" value="CADHERIN"/>
</dbReference>
<keyword evidence="8" id="KW-0130">Cell adhesion</keyword>
<evidence type="ECO:0000256" key="1">
    <source>
        <dbReference type="ARBA" id="ARBA00004251"/>
    </source>
</evidence>
<feature type="region of interest" description="Disordered" evidence="13">
    <location>
        <begin position="1058"/>
        <end position="1202"/>
    </location>
</feature>
<dbReference type="Proteomes" id="UP001283361">
    <property type="component" value="Unassembled WGS sequence"/>
</dbReference>
<keyword evidence="6" id="KW-0677">Repeat</keyword>
<dbReference type="FunFam" id="2.60.40.60:FF:000007">
    <property type="entry name" value="Protocadherin alpha 2"/>
    <property type="match status" value="1"/>
</dbReference>
<dbReference type="CDD" id="cd11304">
    <property type="entry name" value="Cadherin_repeat"/>
    <property type="match status" value="7"/>
</dbReference>
<comment type="caution">
    <text evidence="17">The sequence shown here is derived from an EMBL/GenBank/DDBJ whole genome shotgun (WGS) entry which is preliminary data.</text>
</comment>
<keyword evidence="7 12" id="KW-0106">Calcium</keyword>
<keyword evidence="3 14" id="KW-0812">Transmembrane</keyword>
<feature type="region of interest" description="Disordered" evidence="13">
    <location>
        <begin position="921"/>
        <end position="944"/>
    </location>
</feature>
<reference evidence="17" key="1">
    <citation type="journal article" date="2023" name="G3 (Bethesda)">
        <title>A reference genome for the long-term kleptoplast-retaining sea slug Elysia crispata morphotype clarki.</title>
        <authorList>
            <person name="Eastman K.E."/>
            <person name="Pendleton A.L."/>
            <person name="Shaikh M.A."/>
            <person name="Suttiyut T."/>
            <person name="Ogas R."/>
            <person name="Tomko P."/>
            <person name="Gavelis G."/>
            <person name="Widhalm J.R."/>
            <person name="Wisecaver J.H."/>
        </authorList>
    </citation>
    <scope>NUCLEOTIDE SEQUENCE</scope>
    <source>
        <strain evidence="17">ECLA1</strain>
    </source>
</reference>
<feature type="signal peptide" evidence="15">
    <location>
        <begin position="1"/>
        <end position="20"/>
    </location>
</feature>
<evidence type="ECO:0000256" key="14">
    <source>
        <dbReference type="SAM" id="Phobius"/>
    </source>
</evidence>
<dbReference type="InterPro" id="IPR013164">
    <property type="entry name" value="Cadherin_N"/>
</dbReference>
<evidence type="ECO:0000256" key="8">
    <source>
        <dbReference type="ARBA" id="ARBA00022889"/>
    </source>
</evidence>
<evidence type="ECO:0000256" key="15">
    <source>
        <dbReference type="SAM" id="SignalP"/>
    </source>
</evidence>
<dbReference type="EMBL" id="JAWDGP010005274">
    <property type="protein sequence ID" value="KAK3758315.1"/>
    <property type="molecule type" value="Genomic_DNA"/>
</dbReference>
<evidence type="ECO:0000256" key="3">
    <source>
        <dbReference type="ARBA" id="ARBA00022692"/>
    </source>
</evidence>
<dbReference type="AlphaFoldDB" id="A0AAE0YWE0"/>
<feature type="region of interest" description="Disordered" evidence="13">
    <location>
        <begin position="1014"/>
        <end position="1036"/>
    </location>
</feature>
<dbReference type="PROSITE" id="PS50268">
    <property type="entry name" value="CADHERIN_2"/>
    <property type="match status" value="7"/>
</dbReference>
<feature type="compositionally biased region" description="Polar residues" evidence="13">
    <location>
        <begin position="1125"/>
        <end position="1142"/>
    </location>
</feature>
<keyword evidence="9 14" id="KW-1133">Transmembrane helix</keyword>
<dbReference type="Gene3D" id="2.60.40.60">
    <property type="entry name" value="Cadherins"/>
    <property type="match status" value="7"/>
</dbReference>
<evidence type="ECO:0000256" key="9">
    <source>
        <dbReference type="ARBA" id="ARBA00022989"/>
    </source>
</evidence>
<evidence type="ECO:0000259" key="16">
    <source>
        <dbReference type="PROSITE" id="PS50268"/>
    </source>
</evidence>
<evidence type="ECO:0000313" key="17">
    <source>
        <dbReference type="EMBL" id="KAK3758315.1"/>
    </source>
</evidence>
<feature type="domain" description="Cadherin" evidence="16">
    <location>
        <begin position="674"/>
        <end position="787"/>
    </location>
</feature>
<dbReference type="FunFam" id="2.60.40.60:FF:000002">
    <property type="entry name" value="Protocadherin alpha 2"/>
    <property type="match status" value="1"/>
</dbReference>
<dbReference type="InterPro" id="IPR002126">
    <property type="entry name" value="Cadherin-like_dom"/>
</dbReference>
<keyword evidence="2" id="KW-1003">Cell membrane</keyword>
<dbReference type="FunFam" id="2.60.40.60:FF:000092">
    <property type="entry name" value="Protocadherin 8"/>
    <property type="match status" value="1"/>
</dbReference>
<organism evidence="17 18">
    <name type="scientific">Elysia crispata</name>
    <name type="common">lettuce slug</name>
    <dbReference type="NCBI Taxonomy" id="231223"/>
    <lineage>
        <taxon>Eukaryota</taxon>
        <taxon>Metazoa</taxon>
        <taxon>Spiralia</taxon>
        <taxon>Lophotrochozoa</taxon>
        <taxon>Mollusca</taxon>
        <taxon>Gastropoda</taxon>
        <taxon>Heterobranchia</taxon>
        <taxon>Euthyneura</taxon>
        <taxon>Panpulmonata</taxon>
        <taxon>Sacoglossa</taxon>
        <taxon>Placobranchoidea</taxon>
        <taxon>Plakobranchidae</taxon>
        <taxon>Elysia</taxon>
    </lineage>
</organism>
<dbReference type="InterPro" id="IPR020894">
    <property type="entry name" value="Cadherin_CS"/>
</dbReference>
<dbReference type="PANTHER" id="PTHR24028:SF328">
    <property type="entry name" value="CADHERIN-3"/>
    <property type="match status" value="1"/>
</dbReference>
<evidence type="ECO:0000256" key="5">
    <source>
        <dbReference type="ARBA" id="ARBA00022729"/>
    </source>
</evidence>
<dbReference type="SMART" id="SM00112">
    <property type="entry name" value="CA"/>
    <property type="match status" value="7"/>
</dbReference>
<dbReference type="InterPro" id="IPR015919">
    <property type="entry name" value="Cadherin-like_sf"/>
</dbReference>
<evidence type="ECO:0000256" key="4">
    <source>
        <dbReference type="ARBA" id="ARBA00022723"/>
    </source>
</evidence>
<keyword evidence="4" id="KW-0479">Metal-binding</keyword>